<keyword evidence="3" id="KW-1185">Reference proteome</keyword>
<feature type="compositionally biased region" description="Polar residues" evidence="1">
    <location>
        <begin position="185"/>
        <end position="208"/>
    </location>
</feature>
<name>A0A8S3TN02_MYTED</name>
<sequence>MDEANFDNNLSGFILSVLYAACSEMEADSLSDQRTRTGDTDTITIEPNKEREETVREEERVAVLGDFRNKELNRLTGTANQNRKGDETGDQNHGETDTLETEETASKEERSAFFQARSKSATTDFSCKQIDPGELKLDLTLLDEKQRGRTSHSELYTSSDIGDPSKPKLKPSFTQEIEERHETTRAQLSGSTNHKSTDSMIGQSASTRFNKKKIF</sequence>
<feature type="region of interest" description="Disordered" evidence="1">
    <location>
        <begin position="27"/>
        <end position="58"/>
    </location>
</feature>
<evidence type="ECO:0000313" key="2">
    <source>
        <dbReference type="EMBL" id="CAG2235066.1"/>
    </source>
</evidence>
<evidence type="ECO:0000313" key="3">
    <source>
        <dbReference type="Proteomes" id="UP000683360"/>
    </source>
</evidence>
<feature type="region of interest" description="Disordered" evidence="1">
    <location>
        <begin position="72"/>
        <end position="125"/>
    </location>
</feature>
<gene>
    <name evidence="2" type="ORF">MEDL_47653</name>
</gene>
<reference evidence="2" key="1">
    <citation type="submission" date="2021-03" db="EMBL/GenBank/DDBJ databases">
        <authorList>
            <person name="Bekaert M."/>
        </authorList>
    </citation>
    <scope>NUCLEOTIDE SEQUENCE</scope>
</reference>
<evidence type="ECO:0000256" key="1">
    <source>
        <dbReference type="SAM" id="MobiDB-lite"/>
    </source>
</evidence>
<comment type="caution">
    <text evidence="2">The sequence shown here is derived from an EMBL/GenBank/DDBJ whole genome shotgun (WGS) entry which is preliminary data.</text>
</comment>
<feature type="region of interest" description="Disordered" evidence="1">
    <location>
        <begin position="147"/>
        <end position="215"/>
    </location>
</feature>
<feature type="compositionally biased region" description="Basic and acidic residues" evidence="1">
    <location>
        <begin position="47"/>
        <end position="58"/>
    </location>
</feature>
<accession>A0A8S3TN02</accession>
<dbReference type="EMBL" id="CAJPWZ010002303">
    <property type="protein sequence ID" value="CAG2235066.1"/>
    <property type="molecule type" value="Genomic_DNA"/>
</dbReference>
<dbReference type="Proteomes" id="UP000683360">
    <property type="component" value="Unassembled WGS sequence"/>
</dbReference>
<dbReference type="AlphaFoldDB" id="A0A8S3TN02"/>
<dbReference type="OrthoDB" id="6210861at2759"/>
<organism evidence="2 3">
    <name type="scientific">Mytilus edulis</name>
    <name type="common">Blue mussel</name>
    <dbReference type="NCBI Taxonomy" id="6550"/>
    <lineage>
        <taxon>Eukaryota</taxon>
        <taxon>Metazoa</taxon>
        <taxon>Spiralia</taxon>
        <taxon>Lophotrochozoa</taxon>
        <taxon>Mollusca</taxon>
        <taxon>Bivalvia</taxon>
        <taxon>Autobranchia</taxon>
        <taxon>Pteriomorphia</taxon>
        <taxon>Mytilida</taxon>
        <taxon>Mytiloidea</taxon>
        <taxon>Mytilidae</taxon>
        <taxon>Mytilinae</taxon>
        <taxon>Mytilus</taxon>
    </lineage>
</organism>
<protein>
    <submittedName>
        <fullName evidence="2">Uncharacterized protein</fullName>
    </submittedName>
</protein>
<proteinExistence type="predicted"/>
<feature type="compositionally biased region" description="Basic and acidic residues" evidence="1">
    <location>
        <begin position="83"/>
        <end position="96"/>
    </location>
</feature>